<keyword evidence="2" id="KW-1185">Reference proteome</keyword>
<evidence type="ECO:0000313" key="2">
    <source>
        <dbReference type="Proteomes" id="UP000092578"/>
    </source>
</evidence>
<comment type="caution">
    <text evidence="1">The sequence shown here is derived from an EMBL/GenBank/DDBJ whole genome shotgun (WGS) entry which is preliminary data.</text>
</comment>
<evidence type="ECO:0000313" key="1">
    <source>
        <dbReference type="EMBL" id="OCA83709.1"/>
    </source>
</evidence>
<gene>
    <name evidence="1" type="ORF">A8F95_11895</name>
</gene>
<organism evidence="1 2">
    <name type="scientific">Pseudobacillus wudalianchiensis</name>
    <dbReference type="NCBI Taxonomy" id="1743143"/>
    <lineage>
        <taxon>Bacteria</taxon>
        <taxon>Bacillati</taxon>
        <taxon>Bacillota</taxon>
        <taxon>Bacilli</taxon>
        <taxon>Bacillales</taxon>
        <taxon>Bacillaceae</taxon>
        <taxon>Pseudobacillus</taxon>
    </lineage>
</organism>
<evidence type="ECO:0008006" key="3">
    <source>
        <dbReference type="Google" id="ProtNLM"/>
    </source>
</evidence>
<name>A0A1B9AIN4_9BACI</name>
<proteinExistence type="predicted"/>
<sequence length="113" mass="13251">MLYNDRKMLKWQGFRLSEHVEQLKQVKIQKKRVIVDEQTRELFDWMIHISYSSHQPLLVYLNTFGEPYTQVSGIVESVNHPSGYLFLKEKGSFAIEDIVFMEFARAGDEGHGD</sequence>
<accession>A0A1B9AIN4</accession>
<dbReference type="EMBL" id="MAYT01000028">
    <property type="protein sequence ID" value="OCA83709.1"/>
    <property type="molecule type" value="Genomic_DNA"/>
</dbReference>
<reference evidence="2" key="1">
    <citation type="submission" date="2016-05" db="EMBL/GenBank/DDBJ databases">
        <authorList>
            <person name="Liu B."/>
            <person name="Wang J."/>
            <person name="Zhu Y."/>
            <person name="Liu G."/>
            <person name="Chen Q."/>
            <person name="Chen Z."/>
            <person name="Lan J."/>
            <person name="Che J."/>
            <person name="Ge C."/>
            <person name="Shi H."/>
            <person name="Pan Z."/>
            <person name="Liu X."/>
        </authorList>
    </citation>
    <scope>NUCLEOTIDE SEQUENCE [LARGE SCALE GENOMIC DNA]</scope>
    <source>
        <strain evidence="2">FJAT-27215</strain>
    </source>
</reference>
<protein>
    <recommendedName>
        <fullName evidence="3">YolD-like family protein</fullName>
    </recommendedName>
</protein>
<dbReference type="Proteomes" id="UP000092578">
    <property type="component" value="Unassembled WGS sequence"/>
</dbReference>
<dbReference type="AlphaFoldDB" id="A0A1B9AIN4"/>